<gene>
    <name evidence="1" type="ORF">SDC9_15058</name>
</gene>
<protein>
    <submittedName>
        <fullName evidence="1">Uncharacterized protein</fullName>
    </submittedName>
</protein>
<name>A0A644TR30_9ZZZZ</name>
<evidence type="ECO:0000313" key="1">
    <source>
        <dbReference type="EMBL" id="MPL69320.1"/>
    </source>
</evidence>
<dbReference type="AlphaFoldDB" id="A0A644TR30"/>
<organism evidence="1">
    <name type="scientific">bioreactor metagenome</name>
    <dbReference type="NCBI Taxonomy" id="1076179"/>
    <lineage>
        <taxon>unclassified sequences</taxon>
        <taxon>metagenomes</taxon>
        <taxon>ecological metagenomes</taxon>
    </lineage>
</organism>
<dbReference type="EMBL" id="VSSQ01000046">
    <property type="protein sequence ID" value="MPL69320.1"/>
    <property type="molecule type" value="Genomic_DNA"/>
</dbReference>
<proteinExistence type="predicted"/>
<sequence>MMADRREFGTVLFWQGYAFQGQTLQDKWLQDLGFHSGSKIASEEHGGTFSLKQ</sequence>
<reference evidence="1" key="1">
    <citation type="submission" date="2019-08" db="EMBL/GenBank/DDBJ databases">
        <authorList>
            <person name="Kucharzyk K."/>
            <person name="Murdoch R.W."/>
            <person name="Higgins S."/>
            <person name="Loffler F."/>
        </authorList>
    </citation>
    <scope>NUCLEOTIDE SEQUENCE</scope>
</reference>
<accession>A0A644TR30</accession>
<comment type="caution">
    <text evidence="1">The sequence shown here is derived from an EMBL/GenBank/DDBJ whole genome shotgun (WGS) entry which is preliminary data.</text>
</comment>